<protein>
    <submittedName>
        <fullName evidence="1">Uncharacterized protein</fullName>
    </submittedName>
</protein>
<accession>A0A498HXC3</accession>
<keyword evidence="2" id="KW-1185">Reference proteome</keyword>
<dbReference type="AlphaFoldDB" id="A0A498HXC3"/>
<dbReference type="STRING" id="3750.A0A498HXC3"/>
<comment type="caution">
    <text evidence="1">The sequence shown here is derived from an EMBL/GenBank/DDBJ whole genome shotgun (WGS) entry which is preliminary data.</text>
</comment>
<evidence type="ECO:0000313" key="2">
    <source>
        <dbReference type="Proteomes" id="UP000290289"/>
    </source>
</evidence>
<dbReference type="Proteomes" id="UP000290289">
    <property type="component" value="Chromosome 15"/>
</dbReference>
<name>A0A498HXC3_MALDO</name>
<reference evidence="1 2" key="1">
    <citation type="submission" date="2018-10" db="EMBL/GenBank/DDBJ databases">
        <title>A high-quality apple genome assembly.</title>
        <authorList>
            <person name="Hu J."/>
        </authorList>
    </citation>
    <scope>NUCLEOTIDE SEQUENCE [LARGE SCALE GENOMIC DNA]</scope>
    <source>
        <strain evidence="2">cv. HFTH1</strain>
        <tissue evidence="1">Young leaf</tissue>
    </source>
</reference>
<proteinExistence type="predicted"/>
<dbReference type="EMBL" id="RDQH01000341">
    <property type="protein sequence ID" value="RXH75279.1"/>
    <property type="molecule type" value="Genomic_DNA"/>
</dbReference>
<gene>
    <name evidence="1" type="ORF">DVH24_030000</name>
</gene>
<organism evidence="1 2">
    <name type="scientific">Malus domestica</name>
    <name type="common">Apple</name>
    <name type="synonym">Pyrus malus</name>
    <dbReference type="NCBI Taxonomy" id="3750"/>
    <lineage>
        <taxon>Eukaryota</taxon>
        <taxon>Viridiplantae</taxon>
        <taxon>Streptophyta</taxon>
        <taxon>Embryophyta</taxon>
        <taxon>Tracheophyta</taxon>
        <taxon>Spermatophyta</taxon>
        <taxon>Magnoliopsida</taxon>
        <taxon>eudicotyledons</taxon>
        <taxon>Gunneridae</taxon>
        <taxon>Pentapetalae</taxon>
        <taxon>rosids</taxon>
        <taxon>fabids</taxon>
        <taxon>Rosales</taxon>
        <taxon>Rosaceae</taxon>
        <taxon>Amygdaloideae</taxon>
        <taxon>Maleae</taxon>
        <taxon>Malus</taxon>
    </lineage>
</organism>
<evidence type="ECO:0000313" key="1">
    <source>
        <dbReference type="EMBL" id="RXH75279.1"/>
    </source>
</evidence>
<sequence length="153" mass="16694">MGVRLADIHLSQTLRKAGALCTGYDLFLSLGPLIRRYTTAHALIWLCLCSLPPLTHFSFSYSSLCATSKYGGIGGAPHSPRHLSFMKQGPSTLHHLRIHCTSPGSVKLVEHELWQREEKGLIGILPVQGVAEAATVDSVLSQGDSAYFSICYR</sequence>